<keyword evidence="3" id="KW-1185">Reference proteome</keyword>
<protein>
    <submittedName>
        <fullName evidence="2">Uncharacterized protein</fullName>
    </submittedName>
</protein>
<dbReference type="EMBL" id="ASTJ01000024">
    <property type="protein sequence ID" value="EPC02536.1"/>
    <property type="molecule type" value="Genomic_DNA"/>
</dbReference>
<proteinExistence type="predicted"/>
<dbReference type="OrthoDB" id="6183864at2"/>
<dbReference type="PATRIC" id="fig|1121939.11.peg.1968"/>
<sequence>MIVTLIWLIAFAVILYMTLKGWNGPLGSFFERHLPGPLKSKSDERWIWCPALAVLGATAIVHPVDMLLTLIVLAVIGWVIKKVFDLFLKKGKHS</sequence>
<evidence type="ECO:0000256" key="1">
    <source>
        <dbReference type="SAM" id="Phobius"/>
    </source>
</evidence>
<comment type="caution">
    <text evidence="2">The sequence shown here is derived from an EMBL/GenBank/DDBJ whole genome shotgun (WGS) entry which is preliminary data.</text>
</comment>
<accession>S2LCP8</accession>
<dbReference type="RefSeq" id="WP_016416472.1">
    <property type="nucleotide sequence ID" value="NZ_AUAB01000002.1"/>
</dbReference>
<evidence type="ECO:0000313" key="2">
    <source>
        <dbReference type="EMBL" id="EPC02536.1"/>
    </source>
</evidence>
<dbReference type="Proteomes" id="UP000014463">
    <property type="component" value="Unassembled WGS sequence"/>
</dbReference>
<name>S2LCP8_LITA3</name>
<keyword evidence="1" id="KW-1133">Transmembrane helix</keyword>
<keyword evidence="1" id="KW-0472">Membrane</keyword>
<gene>
    <name evidence="2" type="ORF">L861_09335</name>
</gene>
<dbReference type="AlphaFoldDB" id="S2LCP8"/>
<organism evidence="2 3">
    <name type="scientific">Litchfieldella anticariensis (strain DSM 16096 / CECT 5854 / CIP 108499 / LMG 22089 / FP35)</name>
    <name type="common">Halomonas anticariensis</name>
    <dbReference type="NCBI Taxonomy" id="1121939"/>
    <lineage>
        <taxon>Bacteria</taxon>
        <taxon>Pseudomonadati</taxon>
        <taxon>Pseudomonadota</taxon>
        <taxon>Gammaproteobacteria</taxon>
        <taxon>Oceanospirillales</taxon>
        <taxon>Halomonadaceae</taxon>
        <taxon>Litchfieldella</taxon>
    </lineage>
</organism>
<feature type="transmembrane region" description="Helical" evidence="1">
    <location>
        <begin position="6"/>
        <end position="24"/>
    </location>
</feature>
<evidence type="ECO:0000313" key="3">
    <source>
        <dbReference type="Proteomes" id="UP000014463"/>
    </source>
</evidence>
<feature type="transmembrane region" description="Helical" evidence="1">
    <location>
        <begin position="67"/>
        <end position="88"/>
    </location>
</feature>
<reference evidence="2 3" key="1">
    <citation type="journal article" date="2013" name="Genome Announc.">
        <title>Draft genome sequence of the moderately halophilic gammaproteobacterium Halomonas anticariensis FP35.</title>
        <authorList>
            <person name="Tahrioui A."/>
            <person name="Quesada E."/>
            <person name="Llamas I."/>
        </authorList>
    </citation>
    <scope>NUCLEOTIDE SEQUENCE [LARGE SCALE GENOMIC DNA]</scope>
    <source>
        <strain evidence="3">DSM 16096 / CECT 5854 / LMG 22089 / FP35</strain>
    </source>
</reference>
<keyword evidence="1" id="KW-0812">Transmembrane</keyword>